<protein>
    <submittedName>
        <fullName evidence="1">Uncharacterized protein</fullName>
    </submittedName>
</protein>
<proteinExistence type="predicted"/>
<keyword evidence="2" id="KW-1185">Reference proteome</keyword>
<sequence>MRGEWGKRRNSHDVNGAHRVDNEVEIDLEEISEYYFVLVWMLDDEDEEIRSIFKKFETFREKVKNKLLG</sequence>
<dbReference type="EMBL" id="CM017623">
    <property type="protein sequence ID" value="TYH87805.1"/>
    <property type="molecule type" value="Genomic_DNA"/>
</dbReference>
<gene>
    <name evidence="1" type="ORF">ES332_D01G144900v1</name>
</gene>
<dbReference type="AlphaFoldDB" id="A0A5D2M974"/>
<reference evidence="1 2" key="1">
    <citation type="submission" date="2019-07" db="EMBL/GenBank/DDBJ databases">
        <title>WGS assembly of Gossypium tomentosum.</title>
        <authorList>
            <person name="Chen Z.J."/>
            <person name="Sreedasyam A."/>
            <person name="Ando A."/>
            <person name="Song Q."/>
            <person name="De L."/>
            <person name="Hulse-Kemp A."/>
            <person name="Ding M."/>
            <person name="Ye W."/>
            <person name="Kirkbride R."/>
            <person name="Jenkins J."/>
            <person name="Plott C."/>
            <person name="Lovell J."/>
            <person name="Lin Y.-M."/>
            <person name="Vaughn R."/>
            <person name="Liu B."/>
            <person name="Li W."/>
            <person name="Simpson S."/>
            <person name="Scheffler B."/>
            <person name="Saski C."/>
            <person name="Grover C."/>
            <person name="Hu G."/>
            <person name="Conover J."/>
            <person name="Carlson J."/>
            <person name="Shu S."/>
            <person name="Boston L."/>
            <person name="Williams M."/>
            <person name="Peterson D."/>
            <person name="Mcgee K."/>
            <person name="Jones D."/>
            <person name="Wendel J."/>
            <person name="Stelly D."/>
            <person name="Grimwood J."/>
            <person name="Schmutz J."/>
        </authorList>
    </citation>
    <scope>NUCLEOTIDE SEQUENCE [LARGE SCALE GENOMIC DNA]</scope>
    <source>
        <strain evidence="1">7179.01</strain>
    </source>
</reference>
<organism evidence="1 2">
    <name type="scientific">Gossypium tomentosum</name>
    <name type="common">Hawaiian cotton</name>
    <name type="synonym">Gossypium sandvicense</name>
    <dbReference type="NCBI Taxonomy" id="34277"/>
    <lineage>
        <taxon>Eukaryota</taxon>
        <taxon>Viridiplantae</taxon>
        <taxon>Streptophyta</taxon>
        <taxon>Embryophyta</taxon>
        <taxon>Tracheophyta</taxon>
        <taxon>Spermatophyta</taxon>
        <taxon>Magnoliopsida</taxon>
        <taxon>eudicotyledons</taxon>
        <taxon>Gunneridae</taxon>
        <taxon>Pentapetalae</taxon>
        <taxon>rosids</taxon>
        <taxon>malvids</taxon>
        <taxon>Malvales</taxon>
        <taxon>Malvaceae</taxon>
        <taxon>Malvoideae</taxon>
        <taxon>Gossypium</taxon>
    </lineage>
</organism>
<accession>A0A5D2M974</accession>
<dbReference type="Proteomes" id="UP000322667">
    <property type="component" value="Chromosome D01"/>
</dbReference>
<evidence type="ECO:0000313" key="1">
    <source>
        <dbReference type="EMBL" id="TYH87805.1"/>
    </source>
</evidence>
<name>A0A5D2M974_GOSTO</name>
<evidence type="ECO:0000313" key="2">
    <source>
        <dbReference type="Proteomes" id="UP000322667"/>
    </source>
</evidence>